<dbReference type="OrthoDB" id="120080at2"/>
<dbReference type="Pfam" id="PF01047">
    <property type="entry name" value="MarR"/>
    <property type="match status" value="1"/>
</dbReference>
<dbReference type="InterPro" id="IPR036390">
    <property type="entry name" value="WH_DNA-bd_sf"/>
</dbReference>
<dbReference type="SMART" id="SM00347">
    <property type="entry name" value="HTH_MARR"/>
    <property type="match status" value="1"/>
</dbReference>
<dbReference type="PANTHER" id="PTHR33164">
    <property type="entry name" value="TRANSCRIPTIONAL REGULATOR, MARR FAMILY"/>
    <property type="match status" value="1"/>
</dbReference>
<dbReference type="AlphaFoldDB" id="A0A4R5TVJ1"/>
<dbReference type="RefSeq" id="WP_133321534.1">
    <property type="nucleotide sequence ID" value="NZ_SMTF01000004.1"/>
</dbReference>
<sequence length="145" mass="15920">MPSSPHFVSTCTCFRLRKFSRLLSQRYDAALAPAGLNVNQLSILRRASHAPHTIGSLATELGMERSTLSRDLKHVAAKGWIRMATGEDARQKRIVVTAVGQRIIARALPLWREAQESTGDIVGQDALQRLHGDLDAALERLASVP</sequence>
<evidence type="ECO:0000313" key="2">
    <source>
        <dbReference type="EMBL" id="TDK25082.1"/>
    </source>
</evidence>
<dbReference type="GO" id="GO:0006950">
    <property type="term" value="P:response to stress"/>
    <property type="evidence" value="ECO:0007669"/>
    <property type="project" value="TreeGrafter"/>
</dbReference>
<feature type="domain" description="HTH marR-type" evidence="1">
    <location>
        <begin position="29"/>
        <end position="138"/>
    </location>
</feature>
<dbReference type="GO" id="GO:0003700">
    <property type="term" value="F:DNA-binding transcription factor activity"/>
    <property type="evidence" value="ECO:0007669"/>
    <property type="project" value="InterPro"/>
</dbReference>
<evidence type="ECO:0000313" key="3">
    <source>
        <dbReference type="Proteomes" id="UP000294796"/>
    </source>
</evidence>
<dbReference type="PANTHER" id="PTHR33164:SF105">
    <property type="entry name" value="TRANSCRIPTIONAL REPRESSOR PROTEIN-RELATED"/>
    <property type="match status" value="1"/>
</dbReference>
<name>A0A4R5TVJ1_9GAMM</name>
<organism evidence="2 3">
    <name type="scientific">Luteimonas aestuarii</name>
    <dbReference type="NCBI Taxonomy" id="453837"/>
    <lineage>
        <taxon>Bacteria</taxon>
        <taxon>Pseudomonadati</taxon>
        <taxon>Pseudomonadota</taxon>
        <taxon>Gammaproteobacteria</taxon>
        <taxon>Lysobacterales</taxon>
        <taxon>Lysobacteraceae</taxon>
        <taxon>Luteimonas</taxon>
    </lineage>
</organism>
<dbReference type="SUPFAM" id="SSF46785">
    <property type="entry name" value="Winged helix' DNA-binding domain"/>
    <property type="match status" value="1"/>
</dbReference>
<protein>
    <submittedName>
        <fullName evidence="2">MarR family transcriptional regulator</fullName>
    </submittedName>
</protein>
<dbReference type="InterPro" id="IPR036388">
    <property type="entry name" value="WH-like_DNA-bd_sf"/>
</dbReference>
<keyword evidence="3" id="KW-1185">Reference proteome</keyword>
<dbReference type="InterPro" id="IPR000835">
    <property type="entry name" value="HTH_MarR-typ"/>
</dbReference>
<dbReference type="EMBL" id="SMTF01000004">
    <property type="protein sequence ID" value="TDK25082.1"/>
    <property type="molecule type" value="Genomic_DNA"/>
</dbReference>
<proteinExistence type="predicted"/>
<evidence type="ECO:0000259" key="1">
    <source>
        <dbReference type="SMART" id="SM00347"/>
    </source>
</evidence>
<reference evidence="2 3" key="1">
    <citation type="submission" date="2019-03" db="EMBL/GenBank/DDBJ databases">
        <title>Luteimonas zhaokaii sp.nov., isolated from the rectal contents of Plateau pika in Yushu, Qinghai Province, China.</title>
        <authorList>
            <person name="Zhang G."/>
        </authorList>
    </citation>
    <scope>NUCLEOTIDE SEQUENCE [LARGE SCALE GENOMIC DNA]</scope>
    <source>
        <strain evidence="2 3">B9</strain>
    </source>
</reference>
<dbReference type="Proteomes" id="UP000294796">
    <property type="component" value="Unassembled WGS sequence"/>
</dbReference>
<gene>
    <name evidence="2" type="ORF">E2F46_07915</name>
</gene>
<dbReference type="InterPro" id="IPR039422">
    <property type="entry name" value="MarR/SlyA-like"/>
</dbReference>
<dbReference type="Gene3D" id="1.10.10.10">
    <property type="entry name" value="Winged helix-like DNA-binding domain superfamily/Winged helix DNA-binding domain"/>
    <property type="match status" value="1"/>
</dbReference>
<accession>A0A4R5TVJ1</accession>
<comment type="caution">
    <text evidence="2">The sequence shown here is derived from an EMBL/GenBank/DDBJ whole genome shotgun (WGS) entry which is preliminary data.</text>
</comment>